<keyword evidence="1" id="KW-0732">Signal</keyword>
<feature type="signal peptide" evidence="1">
    <location>
        <begin position="1"/>
        <end position="20"/>
    </location>
</feature>
<evidence type="ECO:0000313" key="2">
    <source>
        <dbReference type="EMBL" id="CDW21006.1"/>
    </source>
</evidence>
<reference evidence="2" key="1">
    <citation type="submission" date="2014-05" db="EMBL/GenBank/DDBJ databases">
        <authorList>
            <person name="Chronopoulou M."/>
        </authorList>
    </citation>
    <scope>NUCLEOTIDE SEQUENCE</scope>
    <source>
        <tissue evidence="2">Whole organism</tissue>
    </source>
</reference>
<proteinExistence type="predicted"/>
<name>A0A0K2T6C9_LEPSM</name>
<feature type="non-terminal residue" evidence="2">
    <location>
        <position position="309"/>
    </location>
</feature>
<sequence length="309" mass="35272">MNKCSLLFSIIVLTSRSIECMEDEFMPSKYDEGNFREEEDYPSSLEGELGDFEWNEDEKIPPKDVSSEEWSEFLNTLKKPILETASERVGPISVTNNGFRSLQIENSNLEEEEDCDIILKNKEIDKISNTIVNIVAKVQFASTSSEACNVFLSLDENRRIEILEMLNLTETFLNDFYDENSKSSTPAAIKKSQSYRHLKFLALAKPFALLVGVKLLGLLKTKFVGKQRHGHEGKHPNTYRSLRQFLPKDALHNFKALPSAVACPPFMEKLGFNQNLVNLQSEMKKVQSVADQKMKECSTSEFYDKNQKT</sequence>
<evidence type="ECO:0000256" key="1">
    <source>
        <dbReference type="SAM" id="SignalP"/>
    </source>
</evidence>
<feature type="chain" id="PRO_5005487496" evidence="1">
    <location>
        <begin position="21"/>
        <end position="309"/>
    </location>
</feature>
<dbReference type="AlphaFoldDB" id="A0A0K2T6C9"/>
<organism evidence="2">
    <name type="scientific">Lepeophtheirus salmonis</name>
    <name type="common">Salmon louse</name>
    <name type="synonym">Caligus salmonis</name>
    <dbReference type="NCBI Taxonomy" id="72036"/>
    <lineage>
        <taxon>Eukaryota</taxon>
        <taxon>Metazoa</taxon>
        <taxon>Ecdysozoa</taxon>
        <taxon>Arthropoda</taxon>
        <taxon>Crustacea</taxon>
        <taxon>Multicrustacea</taxon>
        <taxon>Hexanauplia</taxon>
        <taxon>Copepoda</taxon>
        <taxon>Siphonostomatoida</taxon>
        <taxon>Caligidae</taxon>
        <taxon>Lepeophtheirus</taxon>
    </lineage>
</organism>
<protein>
    <submittedName>
        <fullName evidence="2">Uncharacterized protein</fullName>
    </submittedName>
</protein>
<accession>A0A0K2T6C9</accession>
<dbReference type="EMBL" id="HACA01003645">
    <property type="protein sequence ID" value="CDW21006.1"/>
    <property type="molecule type" value="Transcribed_RNA"/>
</dbReference>